<evidence type="ECO:0000256" key="4">
    <source>
        <dbReference type="PROSITE-ProRule" id="PRU00134"/>
    </source>
</evidence>
<gene>
    <name evidence="7" type="ORF">ASPZODRAFT_74025</name>
</gene>
<evidence type="ECO:0000313" key="8">
    <source>
        <dbReference type="Proteomes" id="UP000184188"/>
    </source>
</evidence>
<dbReference type="InterPro" id="IPR024119">
    <property type="entry name" value="TF_DEAF-1"/>
</dbReference>
<evidence type="ECO:0000256" key="2">
    <source>
        <dbReference type="ARBA" id="ARBA00022771"/>
    </source>
</evidence>
<dbReference type="VEuPathDB" id="FungiDB:ASPZODRAFT_74025"/>
<evidence type="ECO:0000256" key="1">
    <source>
        <dbReference type="ARBA" id="ARBA00022723"/>
    </source>
</evidence>
<protein>
    <recommendedName>
        <fullName evidence="6">MYND-type domain-containing protein</fullName>
    </recommendedName>
</protein>
<dbReference type="SUPFAM" id="SSF144232">
    <property type="entry name" value="HIT/MYND zinc finger-like"/>
    <property type="match status" value="1"/>
</dbReference>
<dbReference type="PANTHER" id="PTHR10237">
    <property type="entry name" value="DEFORMED EPIDERMAL AUTOREGULATORY FACTOR 1 HOMOLOG SUPPRESSIN"/>
    <property type="match status" value="1"/>
</dbReference>
<reference evidence="8" key="1">
    <citation type="journal article" date="2017" name="Genome Biol.">
        <title>Comparative genomics reveals high biological diversity and specific adaptations in the industrially and medically important fungal genus Aspergillus.</title>
        <authorList>
            <person name="de Vries R.P."/>
            <person name="Riley R."/>
            <person name="Wiebenga A."/>
            <person name="Aguilar-Osorio G."/>
            <person name="Amillis S."/>
            <person name="Uchima C.A."/>
            <person name="Anderluh G."/>
            <person name="Asadollahi M."/>
            <person name="Askin M."/>
            <person name="Barry K."/>
            <person name="Battaglia E."/>
            <person name="Bayram O."/>
            <person name="Benocci T."/>
            <person name="Braus-Stromeyer S.A."/>
            <person name="Caldana C."/>
            <person name="Canovas D."/>
            <person name="Cerqueira G.C."/>
            <person name="Chen F."/>
            <person name="Chen W."/>
            <person name="Choi C."/>
            <person name="Clum A."/>
            <person name="Dos Santos R.A."/>
            <person name="Damasio A.R."/>
            <person name="Diallinas G."/>
            <person name="Emri T."/>
            <person name="Fekete E."/>
            <person name="Flipphi M."/>
            <person name="Freyberg S."/>
            <person name="Gallo A."/>
            <person name="Gournas C."/>
            <person name="Habgood R."/>
            <person name="Hainaut M."/>
            <person name="Harispe M.L."/>
            <person name="Henrissat B."/>
            <person name="Hilden K.S."/>
            <person name="Hope R."/>
            <person name="Hossain A."/>
            <person name="Karabika E."/>
            <person name="Karaffa L."/>
            <person name="Karanyi Z."/>
            <person name="Krasevec N."/>
            <person name="Kuo A."/>
            <person name="Kusch H."/>
            <person name="LaButti K."/>
            <person name="Lagendijk E.L."/>
            <person name="Lapidus A."/>
            <person name="Levasseur A."/>
            <person name="Lindquist E."/>
            <person name="Lipzen A."/>
            <person name="Logrieco A.F."/>
            <person name="MacCabe A."/>
            <person name="Maekelae M.R."/>
            <person name="Malavazi I."/>
            <person name="Melin P."/>
            <person name="Meyer V."/>
            <person name="Mielnichuk N."/>
            <person name="Miskei M."/>
            <person name="Molnar A.P."/>
            <person name="Mule G."/>
            <person name="Ngan C.Y."/>
            <person name="Orejas M."/>
            <person name="Orosz E."/>
            <person name="Ouedraogo J.P."/>
            <person name="Overkamp K.M."/>
            <person name="Park H.-S."/>
            <person name="Perrone G."/>
            <person name="Piumi F."/>
            <person name="Punt P.J."/>
            <person name="Ram A.F."/>
            <person name="Ramon A."/>
            <person name="Rauscher S."/>
            <person name="Record E."/>
            <person name="Riano-Pachon D.M."/>
            <person name="Robert V."/>
            <person name="Roehrig J."/>
            <person name="Ruller R."/>
            <person name="Salamov A."/>
            <person name="Salih N.S."/>
            <person name="Samson R.A."/>
            <person name="Sandor E."/>
            <person name="Sanguinetti M."/>
            <person name="Schuetze T."/>
            <person name="Sepcic K."/>
            <person name="Shelest E."/>
            <person name="Sherlock G."/>
            <person name="Sophianopoulou V."/>
            <person name="Squina F.M."/>
            <person name="Sun H."/>
            <person name="Susca A."/>
            <person name="Todd R.B."/>
            <person name="Tsang A."/>
            <person name="Unkles S.E."/>
            <person name="van de Wiele N."/>
            <person name="van Rossen-Uffink D."/>
            <person name="Oliveira J.V."/>
            <person name="Vesth T.C."/>
            <person name="Visser J."/>
            <person name="Yu J.-H."/>
            <person name="Zhou M."/>
            <person name="Andersen M.R."/>
            <person name="Archer D.B."/>
            <person name="Baker S.E."/>
            <person name="Benoit I."/>
            <person name="Brakhage A.A."/>
            <person name="Braus G.H."/>
            <person name="Fischer R."/>
            <person name="Frisvad J.C."/>
            <person name="Goldman G.H."/>
            <person name="Houbraken J."/>
            <person name="Oakley B."/>
            <person name="Pocsi I."/>
            <person name="Scazzocchio C."/>
            <person name="Seiboth B."/>
            <person name="vanKuyk P.A."/>
            <person name="Wortman J."/>
            <person name="Dyer P.S."/>
            <person name="Grigoriev I.V."/>
        </authorList>
    </citation>
    <scope>NUCLEOTIDE SEQUENCE [LARGE SCALE GENOMIC DNA]</scope>
    <source>
        <strain evidence="8">CBS 506.65</strain>
    </source>
</reference>
<keyword evidence="1" id="KW-0479">Metal-binding</keyword>
<evidence type="ECO:0000313" key="7">
    <source>
        <dbReference type="EMBL" id="OJJ43643.1"/>
    </source>
</evidence>
<dbReference type="GO" id="GO:0000981">
    <property type="term" value="F:DNA-binding transcription factor activity, RNA polymerase II-specific"/>
    <property type="evidence" value="ECO:0007669"/>
    <property type="project" value="TreeGrafter"/>
</dbReference>
<dbReference type="STRING" id="1073090.A0A1L9S903"/>
<evidence type="ECO:0000256" key="5">
    <source>
        <dbReference type="SAM" id="MobiDB-lite"/>
    </source>
</evidence>
<dbReference type="AlphaFoldDB" id="A0A1L9S903"/>
<evidence type="ECO:0000259" key="6">
    <source>
        <dbReference type="PROSITE" id="PS50865"/>
    </source>
</evidence>
<dbReference type="Pfam" id="PF01753">
    <property type="entry name" value="zf-MYND"/>
    <property type="match status" value="1"/>
</dbReference>
<keyword evidence="2 4" id="KW-0863">Zinc-finger</keyword>
<dbReference type="InterPro" id="IPR002893">
    <property type="entry name" value="Znf_MYND"/>
</dbReference>
<keyword evidence="8" id="KW-1185">Reference proteome</keyword>
<feature type="region of interest" description="Disordered" evidence="5">
    <location>
        <begin position="511"/>
        <end position="535"/>
    </location>
</feature>
<accession>A0A1L9S903</accession>
<dbReference type="PROSITE" id="PS51257">
    <property type="entry name" value="PROKAR_LIPOPROTEIN"/>
    <property type="match status" value="1"/>
</dbReference>
<dbReference type="GO" id="GO:0005634">
    <property type="term" value="C:nucleus"/>
    <property type="evidence" value="ECO:0007669"/>
    <property type="project" value="TreeGrafter"/>
</dbReference>
<dbReference type="EMBL" id="KV878351">
    <property type="protein sequence ID" value="OJJ43643.1"/>
    <property type="molecule type" value="Genomic_DNA"/>
</dbReference>
<dbReference type="PROSITE" id="PS01360">
    <property type="entry name" value="ZF_MYND_1"/>
    <property type="match status" value="1"/>
</dbReference>
<name>A0A1L9S903_9EURO</name>
<evidence type="ECO:0000256" key="3">
    <source>
        <dbReference type="ARBA" id="ARBA00022833"/>
    </source>
</evidence>
<dbReference type="RefSeq" id="XP_022578153.1">
    <property type="nucleotide sequence ID" value="XM_022729940.1"/>
</dbReference>
<feature type="compositionally biased region" description="Basic residues" evidence="5">
    <location>
        <begin position="522"/>
        <end position="531"/>
    </location>
</feature>
<dbReference type="PANTHER" id="PTHR10237:SF15">
    <property type="entry name" value="LD37257P"/>
    <property type="match status" value="1"/>
</dbReference>
<dbReference type="InterPro" id="IPR027974">
    <property type="entry name" value="DUF4470"/>
</dbReference>
<feature type="domain" description="MYND-type" evidence="6">
    <location>
        <begin position="1177"/>
        <end position="1221"/>
    </location>
</feature>
<dbReference type="PROSITE" id="PS50865">
    <property type="entry name" value="ZF_MYND_2"/>
    <property type="match status" value="1"/>
</dbReference>
<proteinExistence type="predicted"/>
<dbReference type="Gene3D" id="6.10.140.2220">
    <property type="match status" value="1"/>
</dbReference>
<dbReference type="Proteomes" id="UP000184188">
    <property type="component" value="Unassembled WGS sequence"/>
</dbReference>
<sequence length="1226" mass="139249">MVRQLHIQPTRYFYAVGNTPAVCLTQSCPPDHDAALLLLGCGDARSVLFTAYADPGAGKRNLDITCCDIETEILARNIVLYTLILKDTHDRTARKIWNIYYHIFLDKDSLKLLRRHAAALVEEGDTLEEWHQGKYGKIIRFSDSGTFARVRQAWEFYAIRSSDKDAFDERLHQLKSVFEKARNIQRLISDGQAIINAARSVSPCLPSSIDHLSELYRWYWDNGNTLDEQPQSYKELNPMFGALDNRLIVHYGTDPLLGYHLSTAYTPIEEGSPLEPDESQAPELRDEYRVAFDQFRIYAESFRAFSSKLTLRFVQADALALCHTLQHLRAHGATDTAHWYRDNWHYEPFNLDSPDYGPRNRTESPAPTSFDVIDTSNLVDHLGCINVLVATSPLLKRNSTSTLLTELLVFHEENIDDGLQRLLGGNLATVSLLLSLMPIQYWTGTAGSAAVDELGKWITTPTPSQSRYILNWKAIFGGSSTTHQNCFLEFDGKPLADLVWKLYIIMFEDESEGPGPQDPKGNKKKSSKGLGRHSEFSTPATFASFLRVLKTLQFEEWEMFISRLCQLIERDATSKRAQNYKEDLYLQLHLQDVKCMPNYKVGLSQWQAEYHASPLSWKELPSAVCATVAIPHSNVTLFQVGSQADYGTPILQVVLASPPGWPKIFQHHFAGPQIGFGTLTAQGTRFTENYTIKVQNDPMGWDGTAPLIVSIMIPTWLVLIYPRLSAEISVRLRPNTAFAEKLEQKFGKSLNLFSSRLSYGDVYITKHRPNMEGNTSIAPPILQHYSQKGFQPTTLGFYYVLNEKNESIVGVSSRLRILPSKAQDIFRNRAVVDIKTPSAFETTVTYRPGFFHRTCFPMPVKTAGSSSTVKRKDAYVQFEASVATWDWLMKSPEAVYPLSLGDNMPVIRSLHYIALDKMPILDLRETTETVWMGIHMRDMFSEREHIIREPALKNRVRVKELRINFKNGLFQLFLQYSGVKVDPRPKSFVLVQLPARERRVYIFPTGIRLDLTAQTIVMDAAIVQVASHNVKELEPLLSGLKTRTLYGVEADEDEIIVWKHALVGFVEQARTWSHQSSCEYLKYGKIPISQLPGNPFICHCGQGRFPDDWEPEEAPKWTELKKYAVRAAISPSFPVPFVERSLSPGNLVPIPPPFLTETELKEISQEIREMHMKMGSCWSCGTRDLDDGTPLLTCSRCKMGQYCSKECQRTDWLYGMHRRFCSASSM</sequence>
<keyword evidence="3" id="KW-0862">Zinc</keyword>
<dbReference type="GeneID" id="34616404"/>
<dbReference type="OrthoDB" id="432970at2759"/>
<dbReference type="GO" id="GO:0008270">
    <property type="term" value="F:zinc ion binding"/>
    <property type="evidence" value="ECO:0007669"/>
    <property type="project" value="UniProtKB-KW"/>
</dbReference>
<dbReference type="Pfam" id="PF14737">
    <property type="entry name" value="DUF4470"/>
    <property type="match status" value="1"/>
</dbReference>
<organism evidence="7 8">
    <name type="scientific">Penicilliopsis zonata CBS 506.65</name>
    <dbReference type="NCBI Taxonomy" id="1073090"/>
    <lineage>
        <taxon>Eukaryota</taxon>
        <taxon>Fungi</taxon>
        <taxon>Dikarya</taxon>
        <taxon>Ascomycota</taxon>
        <taxon>Pezizomycotina</taxon>
        <taxon>Eurotiomycetes</taxon>
        <taxon>Eurotiomycetidae</taxon>
        <taxon>Eurotiales</taxon>
        <taxon>Aspergillaceae</taxon>
        <taxon>Penicilliopsis</taxon>
    </lineage>
</organism>